<evidence type="ECO:0000256" key="1">
    <source>
        <dbReference type="SAM" id="MobiDB-lite"/>
    </source>
</evidence>
<feature type="region of interest" description="Disordered" evidence="1">
    <location>
        <begin position="148"/>
        <end position="184"/>
    </location>
</feature>
<evidence type="ECO:0000313" key="2">
    <source>
        <dbReference type="EMBL" id="PSS10752.1"/>
    </source>
</evidence>
<reference evidence="2 3" key="1">
    <citation type="journal article" date="2018" name="New Phytol.">
        <title>Comparative genomics and transcriptomics depict ericoid mycorrhizal fungi as versatile saprotrophs and plant mutualists.</title>
        <authorList>
            <person name="Martino E."/>
            <person name="Morin E."/>
            <person name="Grelet G.A."/>
            <person name="Kuo A."/>
            <person name="Kohler A."/>
            <person name="Daghino S."/>
            <person name="Barry K.W."/>
            <person name="Cichocki N."/>
            <person name="Clum A."/>
            <person name="Dockter R.B."/>
            <person name="Hainaut M."/>
            <person name="Kuo R.C."/>
            <person name="LaButti K."/>
            <person name="Lindahl B.D."/>
            <person name="Lindquist E.A."/>
            <person name="Lipzen A."/>
            <person name="Khouja H.R."/>
            <person name="Magnuson J."/>
            <person name="Murat C."/>
            <person name="Ohm R.A."/>
            <person name="Singer S.W."/>
            <person name="Spatafora J.W."/>
            <person name="Wang M."/>
            <person name="Veneault-Fourrey C."/>
            <person name="Henrissat B."/>
            <person name="Grigoriev I.V."/>
            <person name="Martin F.M."/>
            <person name="Perotto S."/>
        </authorList>
    </citation>
    <scope>NUCLEOTIDE SEQUENCE [LARGE SCALE GENOMIC DNA]</scope>
    <source>
        <strain evidence="2 3">ATCC 22711</strain>
    </source>
</reference>
<keyword evidence="3" id="KW-1185">Reference proteome</keyword>
<organism evidence="2 3">
    <name type="scientific">Amorphotheca resinae ATCC 22711</name>
    <dbReference type="NCBI Taxonomy" id="857342"/>
    <lineage>
        <taxon>Eukaryota</taxon>
        <taxon>Fungi</taxon>
        <taxon>Dikarya</taxon>
        <taxon>Ascomycota</taxon>
        <taxon>Pezizomycotina</taxon>
        <taxon>Leotiomycetes</taxon>
        <taxon>Helotiales</taxon>
        <taxon>Amorphothecaceae</taxon>
        <taxon>Amorphotheca</taxon>
    </lineage>
</organism>
<gene>
    <name evidence="2" type="ORF">M430DRAFT_178758</name>
</gene>
<evidence type="ECO:0000313" key="3">
    <source>
        <dbReference type="Proteomes" id="UP000241818"/>
    </source>
</evidence>
<feature type="compositionally biased region" description="Basic residues" evidence="1">
    <location>
        <begin position="148"/>
        <end position="157"/>
    </location>
</feature>
<dbReference type="RefSeq" id="XP_024717931.1">
    <property type="nucleotide sequence ID" value="XM_024863755.1"/>
</dbReference>
<accession>A0A2T3ATH1</accession>
<protein>
    <submittedName>
        <fullName evidence="2">Uncharacterized protein</fullName>
    </submittedName>
</protein>
<name>A0A2T3ATH1_AMORE</name>
<proteinExistence type="predicted"/>
<sequence>MRRRHRLEGWKFYSRICLAGVPRDATARWYGRNGMILPSYRRIYGVQSGPDTVRMGRCEASCCRLTATWEQESRRATCEAWRDSTGSDAAVPFKQRAFHERPLVLDWLDGWRGDQRFCHGNRSRARRECRLVKSHRIMVVKRRYGLHPIIHKMRPSKNNHDDNDDNNDDDNDNSFRVKSVRRSV</sequence>
<dbReference type="GeneID" id="36571836"/>
<dbReference type="Proteomes" id="UP000241818">
    <property type="component" value="Unassembled WGS sequence"/>
</dbReference>
<dbReference type="InParanoid" id="A0A2T3ATH1"/>
<feature type="compositionally biased region" description="Acidic residues" evidence="1">
    <location>
        <begin position="162"/>
        <end position="172"/>
    </location>
</feature>
<dbReference type="EMBL" id="KZ679016">
    <property type="protein sequence ID" value="PSS10752.1"/>
    <property type="molecule type" value="Genomic_DNA"/>
</dbReference>
<dbReference type="AlphaFoldDB" id="A0A2T3ATH1"/>